<keyword evidence="4" id="KW-1185">Reference proteome</keyword>
<dbReference type="RefSeq" id="WP_264714879.1">
    <property type="nucleotide sequence ID" value="NZ_JAPDNT010000015.1"/>
</dbReference>
<protein>
    <submittedName>
        <fullName evidence="3">PEP-CTERM sorting domain-containing protein</fullName>
    </submittedName>
</protein>
<evidence type="ECO:0000313" key="3">
    <source>
        <dbReference type="EMBL" id="MCW3476129.1"/>
    </source>
</evidence>
<feature type="signal peptide" evidence="1">
    <location>
        <begin position="1"/>
        <end position="35"/>
    </location>
</feature>
<evidence type="ECO:0000256" key="1">
    <source>
        <dbReference type="SAM" id="SignalP"/>
    </source>
</evidence>
<dbReference type="Proteomes" id="UP001165679">
    <property type="component" value="Unassembled WGS sequence"/>
</dbReference>
<evidence type="ECO:0000259" key="2">
    <source>
        <dbReference type="Pfam" id="PF07589"/>
    </source>
</evidence>
<gene>
    <name evidence="3" type="ORF">OL599_16240</name>
</gene>
<dbReference type="AlphaFoldDB" id="A0AA41YLM0"/>
<sequence length="244" mass="24654">MIEVEVKMGAARHLAGLLAAAAVSIAGFYSAPAHAAVTVTNSFSDWTAAVGGGGYIENSTITGATGASVTLGLQGGPLTVKGSSGNILVTTPTAQTWSASLSTPAKLFRTVNGASLSLTWNGTNADVAFGFYFMPTITGTFNITVTTTDGGTLTYSNINGIGTYPESGGPAMFFGYYGGPLNGEPPMITLTETCVANCGSVNGTQVGGIAIADFVEARVPEPATMALLGVGLVGLGLVRRRKLS</sequence>
<name>A0AA41YLM0_9PROT</name>
<evidence type="ECO:0000313" key="4">
    <source>
        <dbReference type="Proteomes" id="UP001165679"/>
    </source>
</evidence>
<organism evidence="3 4">
    <name type="scientific">Limobrevibacterium gyesilva</name>
    <dbReference type="NCBI Taxonomy" id="2991712"/>
    <lineage>
        <taxon>Bacteria</taxon>
        <taxon>Pseudomonadati</taxon>
        <taxon>Pseudomonadota</taxon>
        <taxon>Alphaproteobacteria</taxon>
        <taxon>Acetobacterales</taxon>
        <taxon>Acetobacteraceae</taxon>
        <taxon>Limobrevibacterium</taxon>
    </lineage>
</organism>
<dbReference type="EMBL" id="JAPDNT010000015">
    <property type="protein sequence ID" value="MCW3476129.1"/>
    <property type="molecule type" value="Genomic_DNA"/>
</dbReference>
<dbReference type="InterPro" id="IPR013424">
    <property type="entry name" value="Ice-binding_C"/>
</dbReference>
<dbReference type="Pfam" id="PF07589">
    <property type="entry name" value="PEP-CTERM"/>
    <property type="match status" value="1"/>
</dbReference>
<feature type="chain" id="PRO_5041359919" evidence="1">
    <location>
        <begin position="36"/>
        <end position="244"/>
    </location>
</feature>
<keyword evidence="1" id="KW-0732">Signal</keyword>
<reference evidence="3" key="2">
    <citation type="submission" date="2022-10" db="EMBL/GenBank/DDBJ databases">
        <authorList>
            <person name="Trinh H.N."/>
        </authorList>
    </citation>
    <scope>NUCLEOTIDE SEQUENCE</scope>
    <source>
        <strain evidence="3">RN2-1</strain>
    </source>
</reference>
<reference evidence="3" key="1">
    <citation type="submission" date="2022-09" db="EMBL/GenBank/DDBJ databases">
        <title>Rhodovastum sp. nov. RN2-1 isolated from soil in Seongnam, South Korea.</title>
        <authorList>
            <person name="Le N.T."/>
        </authorList>
    </citation>
    <scope>NUCLEOTIDE SEQUENCE</scope>
    <source>
        <strain evidence="3">RN2-1</strain>
    </source>
</reference>
<proteinExistence type="predicted"/>
<comment type="caution">
    <text evidence="3">The sequence shown here is derived from an EMBL/GenBank/DDBJ whole genome shotgun (WGS) entry which is preliminary data.</text>
</comment>
<feature type="domain" description="Ice-binding protein C-terminal" evidence="2">
    <location>
        <begin position="219"/>
        <end position="240"/>
    </location>
</feature>
<dbReference type="NCBIfam" id="TIGR02595">
    <property type="entry name" value="PEP_CTERM"/>
    <property type="match status" value="1"/>
</dbReference>
<accession>A0AA41YLM0</accession>